<accession>A0ABW5MZV6</accession>
<feature type="chain" id="PRO_5046401424" evidence="1">
    <location>
        <begin position="21"/>
        <end position="510"/>
    </location>
</feature>
<dbReference type="EMBL" id="JBHULB010000017">
    <property type="protein sequence ID" value="MFD2587868.1"/>
    <property type="molecule type" value="Genomic_DNA"/>
</dbReference>
<protein>
    <submittedName>
        <fullName evidence="2">Uncharacterized protein</fullName>
    </submittedName>
</protein>
<comment type="caution">
    <text evidence="2">The sequence shown here is derived from an EMBL/GenBank/DDBJ whole genome shotgun (WGS) entry which is preliminary data.</text>
</comment>
<evidence type="ECO:0000313" key="2">
    <source>
        <dbReference type="EMBL" id="MFD2587868.1"/>
    </source>
</evidence>
<organism evidence="2 3">
    <name type="scientific">Croceitalea marina</name>
    <dbReference type="NCBI Taxonomy" id="1775166"/>
    <lineage>
        <taxon>Bacteria</taxon>
        <taxon>Pseudomonadati</taxon>
        <taxon>Bacteroidota</taxon>
        <taxon>Flavobacteriia</taxon>
        <taxon>Flavobacteriales</taxon>
        <taxon>Flavobacteriaceae</taxon>
        <taxon>Croceitalea</taxon>
    </lineage>
</organism>
<reference evidence="3" key="1">
    <citation type="journal article" date="2019" name="Int. J. Syst. Evol. Microbiol.">
        <title>The Global Catalogue of Microorganisms (GCM) 10K type strain sequencing project: providing services to taxonomists for standard genome sequencing and annotation.</title>
        <authorList>
            <consortium name="The Broad Institute Genomics Platform"/>
            <consortium name="The Broad Institute Genome Sequencing Center for Infectious Disease"/>
            <person name="Wu L."/>
            <person name="Ma J."/>
        </authorList>
    </citation>
    <scope>NUCLEOTIDE SEQUENCE [LARGE SCALE GENOMIC DNA]</scope>
    <source>
        <strain evidence="3">KCTC 52368</strain>
    </source>
</reference>
<dbReference type="Proteomes" id="UP001597526">
    <property type="component" value="Unassembled WGS sequence"/>
</dbReference>
<sequence>MKTTFYCALFLLITLNFITAQENTVTEALQSKLVQNELNVYLQNGAIKIAIDAKKKETLGETNFFQAKNTNQIELTSQFLNPLKYRISVEQNIKEDPNYAAADEVINSSIIPFAGVIGFSDIATIAKTNADLVVKSKLKSKNGEPLQEDKQTEINYKITNPELAELFAFIKVFDAEFDTKTENEKYLQAMQGFSISRTVISLEESLNKLFDRLLEINSFDANELKIGLNKELKTSIQEEITGLDSAFFKLKTELYGLQKVVSDRNGSLVAIIEQKLVNIETQINSIKSTVDSSIKHYDLLEKPFKSLKKNEFGNVSTLNQMAHEDIKIPERRKLNEVILKFTKFDFDKKTKLLSEKETKSYKLIFRKYSFLVPKVSSGILFTDLNFPTYGTDMDENGNTIITQGEDNDSELSIATYLDFHFNSLNELPVFLQLGVGPSKEKPLLFTGIGIDLVDRINLSTGVLFTWFPELNELKVGDQVSGTTEIEDDISFKFSGSPKFYFGLSIDLSKK</sequence>
<keyword evidence="3" id="KW-1185">Reference proteome</keyword>
<gene>
    <name evidence="2" type="ORF">ACFSQJ_13055</name>
</gene>
<proteinExistence type="predicted"/>
<feature type="signal peptide" evidence="1">
    <location>
        <begin position="1"/>
        <end position="20"/>
    </location>
</feature>
<evidence type="ECO:0000313" key="3">
    <source>
        <dbReference type="Proteomes" id="UP001597526"/>
    </source>
</evidence>
<evidence type="ECO:0000256" key="1">
    <source>
        <dbReference type="SAM" id="SignalP"/>
    </source>
</evidence>
<name>A0ABW5MZV6_9FLAO</name>
<dbReference type="RefSeq" id="WP_377767398.1">
    <property type="nucleotide sequence ID" value="NZ_JBHULB010000017.1"/>
</dbReference>
<keyword evidence="1" id="KW-0732">Signal</keyword>